<dbReference type="OrthoDB" id="75724at2759"/>
<dbReference type="PANTHER" id="PTHR23324:SF83">
    <property type="entry name" value="SEC14-LIKE PROTEIN 2"/>
    <property type="match status" value="1"/>
</dbReference>
<protein>
    <submittedName>
        <fullName evidence="3">SEC14 cytosolic factor</fullName>
    </submittedName>
</protein>
<dbReference type="InterPro" id="IPR036865">
    <property type="entry name" value="CRAL-TRIO_dom_sf"/>
</dbReference>
<gene>
    <name evidence="3" type="ORF">Fcan01_16427</name>
</gene>
<dbReference type="Pfam" id="PF00650">
    <property type="entry name" value="CRAL_TRIO"/>
    <property type="match status" value="1"/>
</dbReference>
<keyword evidence="4" id="KW-1185">Reference proteome</keyword>
<dbReference type="EMBL" id="LNIX01000011">
    <property type="protein sequence ID" value="OXA48527.1"/>
    <property type="molecule type" value="Genomic_DNA"/>
</dbReference>
<organism evidence="3 4">
    <name type="scientific">Folsomia candida</name>
    <name type="common">Springtail</name>
    <dbReference type="NCBI Taxonomy" id="158441"/>
    <lineage>
        <taxon>Eukaryota</taxon>
        <taxon>Metazoa</taxon>
        <taxon>Ecdysozoa</taxon>
        <taxon>Arthropoda</taxon>
        <taxon>Hexapoda</taxon>
        <taxon>Collembola</taxon>
        <taxon>Entomobryomorpha</taxon>
        <taxon>Isotomoidea</taxon>
        <taxon>Isotomidae</taxon>
        <taxon>Proisotominae</taxon>
        <taxon>Folsomia</taxon>
    </lineage>
</organism>
<dbReference type="AlphaFoldDB" id="A0A226DV13"/>
<evidence type="ECO:0000313" key="3">
    <source>
        <dbReference type="EMBL" id="OXA48527.1"/>
    </source>
</evidence>
<proteinExistence type="predicted"/>
<dbReference type="SUPFAM" id="SSF46938">
    <property type="entry name" value="CRAL/TRIO N-terminal domain"/>
    <property type="match status" value="1"/>
</dbReference>
<feature type="domain" description="CRAL-TRIO" evidence="2">
    <location>
        <begin position="99"/>
        <end position="249"/>
    </location>
</feature>
<dbReference type="InterPro" id="IPR036273">
    <property type="entry name" value="CRAL/TRIO_N_dom_sf"/>
</dbReference>
<reference evidence="3 4" key="1">
    <citation type="submission" date="2015-12" db="EMBL/GenBank/DDBJ databases">
        <title>The genome of Folsomia candida.</title>
        <authorList>
            <person name="Faddeeva A."/>
            <person name="Derks M.F."/>
            <person name="Anvar Y."/>
            <person name="Smit S."/>
            <person name="Van Straalen N."/>
            <person name="Roelofs D."/>
        </authorList>
    </citation>
    <scope>NUCLEOTIDE SEQUENCE [LARGE SCALE GENOMIC DNA]</scope>
    <source>
        <strain evidence="3 4">VU population</strain>
        <tissue evidence="3">Whole body</tissue>
    </source>
</reference>
<dbReference type="GO" id="GO:0005737">
    <property type="term" value="C:cytoplasm"/>
    <property type="evidence" value="ECO:0007669"/>
    <property type="project" value="TreeGrafter"/>
</dbReference>
<dbReference type="Pfam" id="PF03765">
    <property type="entry name" value="CRAL_TRIO_N"/>
    <property type="match status" value="1"/>
</dbReference>
<dbReference type="Proteomes" id="UP000198287">
    <property type="component" value="Unassembled WGS sequence"/>
</dbReference>
<dbReference type="InterPro" id="IPR011074">
    <property type="entry name" value="CRAL/TRIO_N_dom"/>
</dbReference>
<sequence>MRGAKLFFTVYSTVLIVSLVGKTSSLENLSLTQAEKQKLDQLKDAVSKINFPVDWMQQELTFVRYLRAREWDVRRAKSMLLETVAWWEENKMKDIHKEDWSDIEKDYPLHTDGVDKLGQPVMVMAYAEWDLRQAAVQGKITRVIRWFIKGFDEIHSKSLEYRKLGKTNGTQWNFIADVDKFSRQQHICVQCLRFYTELAVSFESRYPGGVDKIYAVNTPSIFQVVLSLVNPILSKGTLNALRVLGTNKE</sequence>
<dbReference type="CDD" id="cd00170">
    <property type="entry name" value="SEC14"/>
    <property type="match status" value="1"/>
</dbReference>
<dbReference type="SUPFAM" id="SSF52087">
    <property type="entry name" value="CRAL/TRIO domain"/>
    <property type="match status" value="1"/>
</dbReference>
<evidence type="ECO:0000256" key="1">
    <source>
        <dbReference type="SAM" id="SignalP"/>
    </source>
</evidence>
<feature type="chain" id="PRO_5012058973" evidence="1">
    <location>
        <begin position="26"/>
        <end position="249"/>
    </location>
</feature>
<dbReference type="PROSITE" id="PS50191">
    <property type="entry name" value="CRAL_TRIO"/>
    <property type="match status" value="1"/>
</dbReference>
<accession>A0A226DV13</accession>
<comment type="caution">
    <text evidence="3">The sequence shown here is derived from an EMBL/GenBank/DDBJ whole genome shotgun (WGS) entry which is preliminary data.</text>
</comment>
<evidence type="ECO:0000259" key="2">
    <source>
        <dbReference type="PROSITE" id="PS50191"/>
    </source>
</evidence>
<keyword evidence="1" id="KW-0732">Signal</keyword>
<dbReference type="PANTHER" id="PTHR23324">
    <property type="entry name" value="SEC14 RELATED PROTEIN"/>
    <property type="match status" value="1"/>
</dbReference>
<evidence type="ECO:0000313" key="4">
    <source>
        <dbReference type="Proteomes" id="UP000198287"/>
    </source>
</evidence>
<dbReference type="OMA" id="ITRVIRW"/>
<dbReference type="InterPro" id="IPR001251">
    <property type="entry name" value="CRAL-TRIO_dom"/>
</dbReference>
<dbReference type="SMART" id="SM01100">
    <property type="entry name" value="CRAL_TRIO_N"/>
    <property type="match status" value="1"/>
</dbReference>
<feature type="signal peptide" evidence="1">
    <location>
        <begin position="1"/>
        <end position="25"/>
    </location>
</feature>
<dbReference type="Gene3D" id="3.40.525.10">
    <property type="entry name" value="CRAL-TRIO lipid binding domain"/>
    <property type="match status" value="1"/>
</dbReference>
<dbReference type="InterPro" id="IPR051064">
    <property type="entry name" value="SEC14/CRAL-TRIO_domain"/>
</dbReference>
<name>A0A226DV13_FOLCA</name>